<dbReference type="RefSeq" id="XP_013324217.1">
    <property type="nucleotide sequence ID" value="XM_013468763.1"/>
</dbReference>
<proteinExistence type="predicted"/>
<gene>
    <name evidence="2" type="ORF">T310_8451</name>
</gene>
<dbReference type="Proteomes" id="UP000053958">
    <property type="component" value="Unassembled WGS sequence"/>
</dbReference>
<dbReference type="GeneID" id="25320711"/>
<name>A0A0F4YHK8_RASE3</name>
<sequence length="148" mass="16353">MIPSEVQAVILVRNHHFQKRKQQQQPPVPSPLPTMPQLNMIDIKKHQESSLPGPAGVTKIPPKLLAGRDFTISLLIFFGNWFGNQRDSNPGCSFGLLVGIRDLGYLTTAPSQPGCGVGGWEEEGVVVSREIKLYVKVAKLHLFTTKQI</sequence>
<accession>A0A0F4YHK8</accession>
<comment type="caution">
    <text evidence="2">The sequence shown here is derived from an EMBL/GenBank/DDBJ whole genome shotgun (WGS) entry which is preliminary data.</text>
</comment>
<protein>
    <submittedName>
        <fullName evidence="2">Uncharacterized protein</fullName>
    </submittedName>
</protein>
<organism evidence="2 3">
    <name type="scientific">Rasamsonia emersonii (strain ATCC 16479 / CBS 393.64 / IMI 116815)</name>
    <dbReference type="NCBI Taxonomy" id="1408163"/>
    <lineage>
        <taxon>Eukaryota</taxon>
        <taxon>Fungi</taxon>
        <taxon>Dikarya</taxon>
        <taxon>Ascomycota</taxon>
        <taxon>Pezizomycotina</taxon>
        <taxon>Eurotiomycetes</taxon>
        <taxon>Eurotiomycetidae</taxon>
        <taxon>Eurotiales</taxon>
        <taxon>Trichocomaceae</taxon>
        <taxon>Rasamsonia</taxon>
    </lineage>
</organism>
<evidence type="ECO:0000313" key="3">
    <source>
        <dbReference type="Proteomes" id="UP000053958"/>
    </source>
</evidence>
<keyword evidence="3" id="KW-1185">Reference proteome</keyword>
<evidence type="ECO:0000313" key="2">
    <source>
        <dbReference type="EMBL" id="KKA17605.1"/>
    </source>
</evidence>
<evidence type="ECO:0000256" key="1">
    <source>
        <dbReference type="SAM" id="MobiDB-lite"/>
    </source>
</evidence>
<reference evidence="2 3" key="1">
    <citation type="submission" date="2015-04" db="EMBL/GenBank/DDBJ databases">
        <authorList>
            <person name="Heijne W.H."/>
            <person name="Fedorova N.D."/>
            <person name="Nierman W.C."/>
            <person name="Vollebregt A.W."/>
            <person name="Zhao Z."/>
            <person name="Wu L."/>
            <person name="Kumar M."/>
            <person name="Stam H."/>
            <person name="van den Berg M.A."/>
            <person name="Pel H.J."/>
        </authorList>
    </citation>
    <scope>NUCLEOTIDE SEQUENCE [LARGE SCALE GENOMIC DNA]</scope>
    <source>
        <strain evidence="2 3">CBS 393.64</strain>
    </source>
</reference>
<dbReference type="EMBL" id="LASV01000602">
    <property type="protein sequence ID" value="KKA17605.1"/>
    <property type="molecule type" value="Genomic_DNA"/>
</dbReference>
<feature type="region of interest" description="Disordered" evidence="1">
    <location>
        <begin position="17"/>
        <end position="36"/>
    </location>
</feature>
<dbReference type="AlphaFoldDB" id="A0A0F4YHK8"/>